<evidence type="ECO:0000313" key="2">
    <source>
        <dbReference type="EMBL" id="KAB1187730.1"/>
    </source>
</evidence>
<dbReference type="RefSeq" id="WP_151136690.1">
    <property type="nucleotide sequence ID" value="NZ_VZUS01000001.1"/>
</dbReference>
<feature type="compositionally biased region" description="Basic and acidic residues" evidence="1">
    <location>
        <begin position="61"/>
        <end position="75"/>
    </location>
</feature>
<dbReference type="EMBL" id="VZUS01000001">
    <property type="protein sequence ID" value="KAB1187730.1"/>
    <property type="molecule type" value="Genomic_DNA"/>
</dbReference>
<sequence length="86" mass="10467">MNRHFTDARYYFRRGFEHLYAGIDEETAPFRRDLMERMGREAEPEEEEEITLETRRERVEYGARRAATRSREAAGKVRRRVRRTSQ</sequence>
<accession>A0A643JU05</accession>
<proteinExistence type="predicted"/>
<reference evidence="2" key="1">
    <citation type="submission" date="2019-09" db="EMBL/GenBank/DDBJ databases">
        <title>Genomic analysis of Haloferax sp. CBA1149.</title>
        <authorList>
            <person name="Roh S.W."/>
        </authorList>
    </citation>
    <scope>NUCLEOTIDE SEQUENCE</scope>
    <source>
        <strain evidence="2">CBA1149</strain>
    </source>
</reference>
<feature type="compositionally biased region" description="Basic residues" evidence="1">
    <location>
        <begin position="76"/>
        <end position="86"/>
    </location>
</feature>
<feature type="region of interest" description="Disordered" evidence="1">
    <location>
        <begin position="61"/>
        <end position="86"/>
    </location>
</feature>
<organism evidence="2">
    <name type="scientific">Haloferax sp. CBA1149</name>
    <dbReference type="NCBI Taxonomy" id="2650753"/>
    <lineage>
        <taxon>Archaea</taxon>
        <taxon>Methanobacteriati</taxon>
        <taxon>Methanobacteriota</taxon>
        <taxon>Stenosarchaea group</taxon>
        <taxon>Halobacteria</taxon>
        <taxon>Halobacteriales</taxon>
        <taxon>Haloferacaceae</taxon>
        <taxon>Haloferax</taxon>
    </lineage>
</organism>
<evidence type="ECO:0000256" key="1">
    <source>
        <dbReference type="SAM" id="MobiDB-lite"/>
    </source>
</evidence>
<name>A0A643JU05_9EURY</name>
<dbReference type="AlphaFoldDB" id="A0A643JU05"/>
<protein>
    <submittedName>
        <fullName evidence="2">Uncharacterized protein</fullName>
    </submittedName>
</protein>
<gene>
    <name evidence="2" type="ORF">Hfx1149_06655</name>
</gene>
<comment type="caution">
    <text evidence="2">The sequence shown here is derived from an EMBL/GenBank/DDBJ whole genome shotgun (WGS) entry which is preliminary data.</text>
</comment>